<dbReference type="PROSITE" id="PS01149">
    <property type="entry name" value="PSI_RSU"/>
    <property type="match status" value="1"/>
</dbReference>
<reference evidence="11 12" key="1">
    <citation type="submission" date="2016-10" db="EMBL/GenBank/DDBJ databases">
        <authorList>
            <person name="de Groot N.N."/>
        </authorList>
    </citation>
    <scope>NUCLEOTIDE SEQUENCE [LARGE SCALE GENOMIC DNA]</scope>
    <source>
        <strain evidence="11 12">CGMCC 1.6291</strain>
    </source>
</reference>
<dbReference type="FunFam" id="3.30.70.580:FF:000009">
    <property type="entry name" value="Pseudouridine synthase"/>
    <property type="match status" value="1"/>
</dbReference>
<evidence type="ECO:0000256" key="4">
    <source>
        <dbReference type="ARBA" id="ARBA00023235"/>
    </source>
</evidence>
<dbReference type="PANTHER" id="PTHR47683:SF3">
    <property type="entry name" value="RIBOSOMAL LARGE SUBUNIT PSEUDOURIDINE SYNTHASE B"/>
    <property type="match status" value="1"/>
</dbReference>
<comment type="similarity">
    <text evidence="1 8">Belongs to the pseudouridine synthase RsuA family.</text>
</comment>
<dbReference type="AlphaFoldDB" id="A0A1H8RUW0"/>
<sequence>MSDEKLQKVLARAGLGSRREVETWIQVGRVRVNGQVATLGDRVTGAEHITVDGRRVPAEKLTGLRRKVLMYHKPVGEVTSRHDTEGRPTVFQQLPRLGQGRWISIGRLDLNTLGLLLFTNDGELANRLMHPSWELEREYACRVFGEVDQAMLNRLTAGVVLDDGEARFDSIVPVGGEGGNTWYHVVVREGRQREVRRLWESQDVAVSRLIRVRYGPVSLPHDLPRGKYRFLEDDAIAALCRAVDLDPRQSISPDASGGGGRRKPAGSKGRKPRRR</sequence>
<evidence type="ECO:0000256" key="8">
    <source>
        <dbReference type="RuleBase" id="RU003887"/>
    </source>
</evidence>
<evidence type="ECO:0000313" key="11">
    <source>
        <dbReference type="EMBL" id="SEO70087.1"/>
    </source>
</evidence>
<dbReference type="PROSITE" id="PS50889">
    <property type="entry name" value="S4"/>
    <property type="match status" value="1"/>
</dbReference>
<dbReference type="NCBIfam" id="TIGR00093">
    <property type="entry name" value="pseudouridine synthase"/>
    <property type="match status" value="1"/>
</dbReference>
<dbReference type="InterPro" id="IPR006145">
    <property type="entry name" value="PsdUridine_synth_RsuA/RluA"/>
</dbReference>
<keyword evidence="12" id="KW-1185">Reference proteome</keyword>
<comment type="catalytic activity">
    <reaction evidence="5">
        <text>uridine(2605) in 23S rRNA = pseudouridine(2605) in 23S rRNA</text>
        <dbReference type="Rhea" id="RHEA:42520"/>
        <dbReference type="Rhea" id="RHEA-COMP:10095"/>
        <dbReference type="Rhea" id="RHEA-COMP:10096"/>
        <dbReference type="ChEBI" id="CHEBI:65314"/>
        <dbReference type="ChEBI" id="CHEBI:65315"/>
        <dbReference type="EC" id="5.4.99.22"/>
    </reaction>
</comment>
<dbReference type="Gene3D" id="3.10.290.10">
    <property type="entry name" value="RNA-binding S4 domain"/>
    <property type="match status" value="1"/>
</dbReference>
<dbReference type="SUPFAM" id="SSF55120">
    <property type="entry name" value="Pseudouridine synthase"/>
    <property type="match status" value="1"/>
</dbReference>
<evidence type="ECO:0000256" key="5">
    <source>
        <dbReference type="ARBA" id="ARBA00036944"/>
    </source>
</evidence>
<dbReference type="GO" id="GO:0160139">
    <property type="term" value="F:23S rRNA pseudouridine(2605) synthase activity"/>
    <property type="evidence" value="ECO:0007669"/>
    <property type="project" value="UniProtKB-EC"/>
</dbReference>
<dbReference type="Pfam" id="PF00849">
    <property type="entry name" value="PseudoU_synth_2"/>
    <property type="match status" value="1"/>
</dbReference>
<keyword evidence="4 8" id="KW-0413">Isomerase</keyword>
<evidence type="ECO:0000256" key="1">
    <source>
        <dbReference type="ARBA" id="ARBA00008348"/>
    </source>
</evidence>
<evidence type="ECO:0000256" key="3">
    <source>
        <dbReference type="ARBA" id="ARBA00022884"/>
    </source>
</evidence>
<name>A0A1H8RUW0_9GAMM</name>
<accession>A0A1H8RUW0</accession>
<dbReference type="InterPro" id="IPR002942">
    <property type="entry name" value="S4_RNA-bd"/>
</dbReference>
<feature type="compositionally biased region" description="Basic residues" evidence="9">
    <location>
        <begin position="260"/>
        <end position="275"/>
    </location>
</feature>
<dbReference type="InterPro" id="IPR036986">
    <property type="entry name" value="S4_RNA-bd_sf"/>
</dbReference>
<evidence type="ECO:0000256" key="7">
    <source>
        <dbReference type="PROSITE-ProRule" id="PRU00182"/>
    </source>
</evidence>
<dbReference type="NCBIfam" id="NF007976">
    <property type="entry name" value="PRK10700.1"/>
    <property type="match status" value="1"/>
</dbReference>
<evidence type="ECO:0000256" key="9">
    <source>
        <dbReference type="SAM" id="MobiDB-lite"/>
    </source>
</evidence>
<dbReference type="STRING" id="406100.SAMN04488052_102266"/>
<dbReference type="FunFam" id="3.30.70.1560:FF:000001">
    <property type="entry name" value="Pseudouridine synthase"/>
    <property type="match status" value="1"/>
</dbReference>
<dbReference type="Proteomes" id="UP000199657">
    <property type="component" value="Unassembled WGS sequence"/>
</dbReference>
<evidence type="ECO:0000256" key="6">
    <source>
        <dbReference type="ARBA" id="ARBA00037383"/>
    </source>
</evidence>
<dbReference type="GO" id="GO:0003723">
    <property type="term" value="F:RNA binding"/>
    <property type="evidence" value="ECO:0007669"/>
    <property type="project" value="UniProtKB-KW"/>
</dbReference>
<dbReference type="InterPro" id="IPR042092">
    <property type="entry name" value="PsdUridine_s_RsuA/RluB/E/F_cat"/>
</dbReference>
<dbReference type="OrthoDB" id="9807213at2"/>
<organism evidence="11 12">
    <name type="scientific">Aquisalimonas asiatica</name>
    <dbReference type="NCBI Taxonomy" id="406100"/>
    <lineage>
        <taxon>Bacteria</taxon>
        <taxon>Pseudomonadati</taxon>
        <taxon>Pseudomonadota</taxon>
        <taxon>Gammaproteobacteria</taxon>
        <taxon>Chromatiales</taxon>
        <taxon>Ectothiorhodospiraceae</taxon>
        <taxon>Aquisalimonas</taxon>
    </lineage>
</organism>
<dbReference type="GO" id="GO:0005829">
    <property type="term" value="C:cytosol"/>
    <property type="evidence" value="ECO:0007669"/>
    <property type="project" value="UniProtKB-ARBA"/>
</dbReference>
<gene>
    <name evidence="11" type="ORF">SAMN04488052_102266</name>
</gene>
<keyword evidence="3 7" id="KW-0694">RNA-binding</keyword>
<dbReference type="SMART" id="SM00363">
    <property type="entry name" value="S4"/>
    <property type="match status" value="1"/>
</dbReference>
<dbReference type="Gene3D" id="3.30.70.580">
    <property type="entry name" value="Pseudouridine synthase I, catalytic domain, N-terminal subdomain"/>
    <property type="match status" value="1"/>
</dbReference>
<dbReference type="RefSeq" id="WP_091640905.1">
    <property type="nucleotide sequence ID" value="NZ_FOEG01000002.1"/>
</dbReference>
<evidence type="ECO:0000259" key="10">
    <source>
        <dbReference type="SMART" id="SM00363"/>
    </source>
</evidence>
<dbReference type="Gene3D" id="3.30.70.1560">
    <property type="entry name" value="Alpha-L RNA-binding motif"/>
    <property type="match status" value="1"/>
</dbReference>
<feature type="domain" description="RNA-binding S4" evidence="10">
    <location>
        <begin position="4"/>
        <end position="62"/>
    </location>
</feature>
<dbReference type="InterPro" id="IPR050343">
    <property type="entry name" value="RsuA_PseudoU_synthase"/>
</dbReference>
<dbReference type="InterPro" id="IPR020094">
    <property type="entry name" value="TruA/RsuA/RluB/E/F_N"/>
</dbReference>
<proteinExistence type="inferred from homology"/>
<dbReference type="InterPro" id="IPR020103">
    <property type="entry name" value="PsdUridine_synth_cat_dom_sf"/>
</dbReference>
<dbReference type="InterPro" id="IPR018496">
    <property type="entry name" value="PsdUridine_synth_RsuA/RluB_CS"/>
</dbReference>
<dbReference type="GO" id="GO:0000455">
    <property type="term" value="P:enzyme-directed rRNA pseudouridine synthesis"/>
    <property type="evidence" value="ECO:0007669"/>
    <property type="project" value="UniProtKB-ARBA"/>
</dbReference>
<keyword evidence="2" id="KW-0698">rRNA processing</keyword>
<dbReference type="CDD" id="cd00165">
    <property type="entry name" value="S4"/>
    <property type="match status" value="1"/>
</dbReference>
<dbReference type="FunFam" id="3.10.290.10:FF:000003">
    <property type="entry name" value="Pseudouridine synthase"/>
    <property type="match status" value="1"/>
</dbReference>
<dbReference type="SUPFAM" id="SSF55174">
    <property type="entry name" value="Alpha-L RNA-binding motif"/>
    <property type="match status" value="1"/>
</dbReference>
<protein>
    <recommendedName>
        <fullName evidence="8">Pseudouridine synthase</fullName>
        <ecNumber evidence="8">5.4.99.-</ecNumber>
    </recommendedName>
</protein>
<dbReference type="EC" id="5.4.99.-" evidence="8"/>
<feature type="region of interest" description="Disordered" evidence="9">
    <location>
        <begin position="248"/>
        <end position="275"/>
    </location>
</feature>
<dbReference type="EMBL" id="FOEG01000002">
    <property type="protein sequence ID" value="SEO70087.1"/>
    <property type="molecule type" value="Genomic_DNA"/>
</dbReference>
<comment type="function">
    <text evidence="6">Responsible for synthesis of pseudouridine from uracil-2605 in 23S ribosomal RNA.</text>
</comment>
<dbReference type="Pfam" id="PF01479">
    <property type="entry name" value="S4"/>
    <property type="match status" value="1"/>
</dbReference>
<evidence type="ECO:0000313" key="12">
    <source>
        <dbReference type="Proteomes" id="UP000199657"/>
    </source>
</evidence>
<dbReference type="PANTHER" id="PTHR47683">
    <property type="entry name" value="PSEUDOURIDINE SYNTHASE FAMILY PROTEIN-RELATED"/>
    <property type="match status" value="1"/>
</dbReference>
<dbReference type="InterPro" id="IPR000748">
    <property type="entry name" value="PsdUridine_synth_RsuA/RluB/E/F"/>
</dbReference>
<evidence type="ECO:0000256" key="2">
    <source>
        <dbReference type="ARBA" id="ARBA00022552"/>
    </source>
</evidence>